<organism evidence="2 3">
    <name type="scientific">Timema podura</name>
    <name type="common">Walking stick</name>
    <dbReference type="NCBI Taxonomy" id="61482"/>
    <lineage>
        <taxon>Eukaryota</taxon>
        <taxon>Metazoa</taxon>
        <taxon>Ecdysozoa</taxon>
        <taxon>Arthropoda</taxon>
        <taxon>Hexapoda</taxon>
        <taxon>Insecta</taxon>
        <taxon>Pterygota</taxon>
        <taxon>Neoptera</taxon>
        <taxon>Polyneoptera</taxon>
        <taxon>Phasmatodea</taxon>
        <taxon>Timematodea</taxon>
        <taxon>Timematoidea</taxon>
        <taxon>Timematidae</taxon>
        <taxon>Timema</taxon>
    </lineage>
</organism>
<dbReference type="Proteomes" id="UP001153148">
    <property type="component" value="Unassembled WGS sequence"/>
</dbReference>
<reference evidence="2" key="1">
    <citation type="submission" date="2021-03" db="EMBL/GenBank/DDBJ databases">
        <authorList>
            <person name="Tran Van P."/>
        </authorList>
    </citation>
    <scope>NUCLEOTIDE SEQUENCE</scope>
</reference>
<sequence>MDDTSYDGQKDTTKKAHLLPYPMLSITPKSTAQIGHLIMANGNSPQRQALGVIMPNLQPAPTAPLIGRALTIWAITGYRLYLEDKSSTMVTVNLAKPYTKYFLMAHHPCGTSVDLKKKLVSTSCRIELETGSTEEQRPYERVPKHMSWVRRLKGDDDEDDARLFIINDGNTPIGDHEIPKQDIPTRPVYKSPGDWATPAPDSGVDLGFIPVKMYAQVRRSSTVKHLPRSDAIASATTAEEIANAPRLREVVSSKKISEVYSEEGYEDSAYDHAGFEKNAENDEGYEQHEGKRKFIINNTNNSFNKIRNARKTSDSEYGSPNYLSGDDEENNLEEKEKELEKLKETELKEKEREWKEALRLSKQGNPTPRPYDENKYPFYNVVPSNTISAHTPLRYATNPDRIPLKTEGGMEFYESRDNVHCSEVTPPRNVVPKRKGPGEWNSKPKARLPRLKGLGDKIDCFRTKYFGADPLDSPFFKEQVATDIFQRTMGQPDDTMGFYNEILGNIKSIKHMNNLPAQLEGDESIYLQVAEESQTKPEREIKGKNIIKYKEGKDGEEIKTSTEDVQIISKPKMAKLNGRERPAQERRSHQKDLVSHEKIGHETSTEIPLGGNHISPRRVAVAHRTVTKEEFFTRTYIPEEDLVDQLARESEEEGENMFLKSEERAKKSTSEYDEGSEEDYIPYESYSYELEHRDPVDEPHYDNLWQEINSTHSSGTEKDLEFISPVKTISRIDNGNIQERFHFPYVDKSAFIKNQNRRNSASNRKKTQNERFNETNKKDVLNSSTKVFSIQSPSTSLSRQISGNNAGDQIRQKHDSDVSRISRRRKIAKDRDRSTQDKSVVNDTNREVIEYNEEDEKSTSRINVHPTEIRTSISRSSAVGLNTTSALANYATEAVLFSHSLIDYSSSTRLARQPTTPPRRVMFTLTCLVLESKCQVLPTNTNEGLPGNFAEPNTGSFNGFFGSPGFGLQPNQPNVNSPVLQYSSGTNLNQPIPLGGSQQFSGNGRPSLYNFPSQFQALPRFVNSQQSGQIFNLNPAGGFSLGEELIQRKQPNFNINPQLGQFVGNLPNGGADERLGTRFGTLGLETIGPISNNFSSSSSSSSQLRSLPRFERFETSGGGVVPNFGVSSTQTIQEVNKNNALVNPLTGESEGQNPVIGFYGGPPGFRNYLSQNLKGQENAYGIPSNGVANKGNPLTPFQERLTGFDKTPVGSSIQPGYFSSNGRADINNGIPVPTSFSLGNRADTPNISSTN</sequence>
<evidence type="ECO:0000313" key="2">
    <source>
        <dbReference type="EMBL" id="CAG2053950.1"/>
    </source>
</evidence>
<feature type="compositionally biased region" description="Acidic residues" evidence="1">
    <location>
        <begin position="671"/>
        <end position="680"/>
    </location>
</feature>
<proteinExistence type="predicted"/>
<feature type="compositionally biased region" description="Polar residues" evidence="1">
    <location>
        <begin position="1234"/>
        <end position="1251"/>
    </location>
</feature>
<feature type="region of interest" description="Disordered" evidence="1">
    <location>
        <begin position="754"/>
        <end position="846"/>
    </location>
</feature>
<feature type="compositionally biased region" description="Basic and acidic residues" evidence="1">
    <location>
        <begin position="767"/>
        <end position="780"/>
    </location>
</feature>
<dbReference type="EMBL" id="CAJPIN010000825">
    <property type="protein sequence ID" value="CAG2053950.1"/>
    <property type="molecule type" value="Genomic_DNA"/>
</dbReference>
<keyword evidence="3" id="KW-1185">Reference proteome</keyword>
<protein>
    <submittedName>
        <fullName evidence="2">Uncharacterized protein</fullName>
    </submittedName>
</protein>
<feature type="region of interest" description="Disordered" evidence="1">
    <location>
        <begin position="1232"/>
        <end position="1251"/>
    </location>
</feature>
<name>A0ABN7NGN3_TIMPD</name>
<feature type="compositionally biased region" description="Basic and acidic residues" evidence="1">
    <location>
        <begin position="660"/>
        <end position="670"/>
    </location>
</feature>
<evidence type="ECO:0000256" key="1">
    <source>
        <dbReference type="SAM" id="MobiDB-lite"/>
    </source>
</evidence>
<feature type="compositionally biased region" description="Polar residues" evidence="1">
    <location>
        <begin position="781"/>
        <end position="807"/>
    </location>
</feature>
<feature type="region of interest" description="Disordered" evidence="1">
    <location>
        <begin position="423"/>
        <end position="447"/>
    </location>
</feature>
<evidence type="ECO:0000313" key="3">
    <source>
        <dbReference type="Proteomes" id="UP001153148"/>
    </source>
</evidence>
<accession>A0ABN7NGN3</accession>
<gene>
    <name evidence="2" type="ORF">TPAB3V08_LOCUS992</name>
</gene>
<feature type="compositionally biased region" description="Basic and acidic residues" evidence="1">
    <location>
        <begin position="810"/>
        <end position="820"/>
    </location>
</feature>
<comment type="caution">
    <text evidence="2">The sequence shown here is derived from an EMBL/GenBank/DDBJ whole genome shotgun (WGS) entry which is preliminary data.</text>
</comment>
<feature type="region of interest" description="Disordered" evidence="1">
    <location>
        <begin position="651"/>
        <end position="680"/>
    </location>
</feature>
<feature type="region of interest" description="Disordered" evidence="1">
    <location>
        <begin position="309"/>
        <end position="335"/>
    </location>
</feature>